<protein>
    <submittedName>
        <fullName evidence="2">S8 family peptidase</fullName>
    </submittedName>
</protein>
<keyword evidence="3" id="KW-1185">Reference proteome</keyword>
<accession>A0ABW3ABT2</accession>
<name>A0ABW3ABT2_9ACTN</name>
<feature type="signal peptide" evidence="1">
    <location>
        <begin position="1"/>
        <end position="26"/>
    </location>
</feature>
<gene>
    <name evidence="2" type="ORF">ACFQZ8_31300</name>
</gene>
<reference evidence="3" key="1">
    <citation type="journal article" date="2019" name="Int. J. Syst. Evol. Microbiol.">
        <title>The Global Catalogue of Microorganisms (GCM) 10K type strain sequencing project: providing services to taxonomists for standard genome sequencing and annotation.</title>
        <authorList>
            <consortium name="The Broad Institute Genomics Platform"/>
            <consortium name="The Broad Institute Genome Sequencing Center for Infectious Disease"/>
            <person name="Wu L."/>
            <person name="Ma J."/>
        </authorList>
    </citation>
    <scope>NUCLEOTIDE SEQUENCE [LARGE SCALE GENOMIC DNA]</scope>
    <source>
        <strain evidence="3">JCM 32148</strain>
    </source>
</reference>
<dbReference type="EMBL" id="JBHTHM010002771">
    <property type="protein sequence ID" value="MFD0788423.1"/>
    <property type="molecule type" value="Genomic_DNA"/>
</dbReference>
<evidence type="ECO:0000256" key="1">
    <source>
        <dbReference type="SAM" id="SignalP"/>
    </source>
</evidence>
<feature type="non-terminal residue" evidence="2">
    <location>
        <position position="82"/>
    </location>
</feature>
<dbReference type="Proteomes" id="UP001597053">
    <property type="component" value="Unassembled WGS sequence"/>
</dbReference>
<organism evidence="2 3">
    <name type="scientific">Micromonospora azadirachtae</name>
    <dbReference type="NCBI Taxonomy" id="1970735"/>
    <lineage>
        <taxon>Bacteria</taxon>
        <taxon>Bacillati</taxon>
        <taxon>Actinomycetota</taxon>
        <taxon>Actinomycetes</taxon>
        <taxon>Micromonosporales</taxon>
        <taxon>Micromonosporaceae</taxon>
        <taxon>Micromonospora</taxon>
    </lineage>
</organism>
<comment type="caution">
    <text evidence="2">The sequence shown here is derived from an EMBL/GenBank/DDBJ whole genome shotgun (WGS) entry which is preliminary data.</text>
</comment>
<evidence type="ECO:0000313" key="2">
    <source>
        <dbReference type="EMBL" id="MFD0788423.1"/>
    </source>
</evidence>
<keyword evidence="1" id="KW-0732">Signal</keyword>
<evidence type="ECO:0000313" key="3">
    <source>
        <dbReference type="Proteomes" id="UP001597053"/>
    </source>
</evidence>
<proteinExistence type="predicted"/>
<feature type="chain" id="PRO_5047383241" evidence="1">
    <location>
        <begin position="27"/>
        <end position="82"/>
    </location>
</feature>
<sequence length="82" mass="8052">MGLAHRSVLVGVATLSMLAAATPALAAEPTGTIRSAGGDTAVADSYIVVFKDTAVGRAAVGDNANRLVGRHGGSVARTYGAA</sequence>